<sequence length="453" mass="50555">MVPSDSLPSLPAEIWNSAWNMVRAQEDLKSLSLTCRLFRSICQVLLFNEVYFSSAPPSISLGTIPSENPTPESAESNSTYSQWEEHIKRGIQRLEGLSHHPVHRYSVKTVNFHGINNDHLYPQERVSELQRALISSYVLALESFTNLRSVYLGPSITINDDIGHALSSLANLDELEMHGPCSISIASPTIEVKMLTLSEPDPPNQDVVSGLELCSARRMTSLTISDGIIHAETLLRHELAQARPEGNLLTHLVLTVEVTQLAMVFSFLERCRNLECITLSPVSDNGDIPTLPSLRTDSMPRLASYTGPFFLARMILPGRPVSDIKILCIDDFPTIGDMIYIVEMDINEDDILRTLLQISAPVRHFRMIYLTLSGKILEFLSQRLPELQTLEVGLDIETRKMDEVLMAWDDHRLLVSLGENGCDPTDFNLTLDNSDAGSEHTDSLKASIAYLSI</sequence>
<name>A0A8H4VUR7_9AGAR</name>
<dbReference type="Proteomes" id="UP000521872">
    <property type="component" value="Unassembled WGS sequence"/>
</dbReference>
<keyword evidence="2" id="KW-1185">Reference proteome</keyword>
<evidence type="ECO:0000313" key="1">
    <source>
        <dbReference type="EMBL" id="KAF4623411.1"/>
    </source>
</evidence>
<evidence type="ECO:0008006" key="3">
    <source>
        <dbReference type="Google" id="ProtNLM"/>
    </source>
</evidence>
<gene>
    <name evidence="1" type="ORF">D9613_001370</name>
</gene>
<dbReference type="AlphaFoldDB" id="A0A8H4VUR7"/>
<protein>
    <recommendedName>
        <fullName evidence="3">F-box domain-containing protein</fullName>
    </recommendedName>
</protein>
<accession>A0A8H4VUR7</accession>
<comment type="caution">
    <text evidence="1">The sequence shown here is derived from an EMBL/GenBank/DDBJ whole genome shotgun (WGS) entry which is preliminary data.</text>
</comment>
<evidence type="ECO:0000313" key="2">
    <source>
        <dbReference type="Proteomes" id="UP000521872"/>
    </source>
</evidence>
<organism evidence="1 2">
    <name type="scientific">Agrocybe pediades</name>
    <dbReference type="NCBI Taxonomy" id="84607"/>
    <lineage>
        <taxon>Eukaryota</taxon>
        <taxon>Fungi</taxon>
        <taxon>Dikarya</taxon>
        <taxon>Basidiomycota</taxon>
        <taxon>Agaricomycotina</taxon>
        <taxon>Agaricomycetes</taxon>
        <taxon>Agaricomycetidae</taxon>
        <taxon>Agaricales</taxon>
        <taxon>Agaricineae</taxon>
        <taxon>Strophariaceae</taxon>
        <taxon>Agrocybe</taxon>
    </lineage>
</organism>
<proteinExistence type="predicted"/>
<reference evidence="1 2" key="1">
    <citation type="submission" date="2019-12" db="EMBL/GenBank/DDBJ databases">
        <authorList>
            <person name="Floudas D."/>
            <person name="Bentzer J."/>
            <person name="Ahren D."/>
            <person name="Johansson T."/>
            <person name="Persson P."/>
            <person name="Tunlid A."/>
        </authorList>
    </citation>
    <scope>NUCLEOTIDE SEQUENCE [LARGE SCALE GENOMIC DNA]</scope>
    <source>
        <strain evidence="1 2">CBS 102.39</strain>
    </source>
</reference>
<dbReference type="EMBL" id="JAACJL010000001">
    <property type="protein sequence ID" value="KAF4623411.1"/>
    <property type="molecule type" value="Genomic_DNA"/>
</dbReference>